<evidence type="ECO:0000313" key="2">
    <source>
        <dbReference type="EMBL" id="KAL3529620.1"/>
    </source>
</evidence>
<proteinExistence type="predicted"/>
<organism evidence="2 3">
    <name type="scientific">Cinchona calisaya</name>
    <dbReference type="NCBI Taxonomy" id="153742"/>
    <lineage>
        <taxon>Eukaryota</taxon>
        <taxon>Viridiplantae</taxon>
        <taxon>Streptophyta</taxon>
        <taxon>Embryophyta</taxon>
        <taxon>Tracheophyta</taxon>
        <taxon>Spermatophyta</taxon>
        <taxon>Magnoliopsida</taxon>
        <taxon>eudicotyledons</taxon>
        <taxon>Gunneridae</taxon>
        <taxon>Pentapetalae</taxon>
        <taxon>asterids</taxon>
        <taxon>lamiids</taxon>
        <taxon>Gentianales</taxon>
        <taxon>Rubiaceae</taxon>
        <taxon>Cinchonoideae</taxon>
        <taxon>Cinchoneae</taxon>
        <taxon>Cinchona</taxon>
    </lineage>
</organism>
<dbReference type="Proteomes" id="UP001630127">
    <property type="component" value="Unassembled WGS sequence"/>
</dbReference>
<keyword evidence="1" id="KW-0812">Transmembrane</keyword>
<evidence type="ECO:0000313" key="3">
    <source>
        <dbReference type="Proteomes" id="UP001630127"/>
    </source>
</evidence>
<reference evidence="2 3" key="1">
    <citation type="submission" date="2024-11" db="EMBL/GenBank/DDBJ databases">
        <title>A near-complete genome assembly of Cinchona calisaya.</title>
        <authorList>
            <person name="Lian D.C."/>
            <person name="Zhao X.W."/>
            <person name="Wei L."/>
        </authorList>
    </citation>
    <scope>NUCLEOTIDE SEQUENCE [LARGE SCALE GENOMIC DNA]</scope>
    <source>
        <tissue evidence="2">Nenye</tissue>
    </source>
</reference>
<name>A0ABD3AGP7_9GENT</name>
<dbReference type="EMBL" id="JBJUIK010000004">
    <property type="protein sequence ID" value="KAL3529620.1"/>
    <property type="molecule type" value="Genomic_DNA"/>
</dbReference>
<evidence type="ECO:0000256" key="1">
    <source>
        <dbReference type="SAM" id="Phobius"/>
    </source>
</evidence>
<keyword evidence="1" id="KW-0472">Membrane</keyword>
<gene>
    <name evidence="2" type="ORF">ACH5RR_008942</name>
</gene>
<comment type="caution">
    <text evidence="2">The sequence shown here is derived from an EMBL/GenBank/DDBJ whole genome shotgun (WGS) entry which is preliminary data.</text>
</comment>
<dbReference type="AlphaFoldDB" id="A0ABD3AGP7"/>
<accession>A0ABD3AGP7</accession>
<keyword evidence="3" id="KW-1185">Reference proteome</keyword>
<feature type="transmembrane region" description="Helical" evidence="1">
    <location>
        <begin position="49"/>
        <end position="73"/>
    </location>
</feature>
<protein>
    <submittedName>
        <fullName evidence="2">Uncharacterized protein</fullName>
    </submittedName>
</protein>
<sequence>MGCSLAGKVSREVWINVDMQVRTLRLGWEELWLQELIEMGKDLLKMMAIWMNMAFCWKMLTVNLTVILTGMALNSAKGPG</sequence>
<keyword evidence="1" id="KW-1133">Transmembrane helix</keyword>